<keyword evidence="4" id="KW-1185">Reference proteome</keyword>
<dbReference type="InterPro" id="IPR029058">
    <property type="entry name" value="AB_hydrolase_fold"/>
</dbReference>
<dbReference type="PANTHER" id="PTHR22946:SF9">
    <property type="entry name" value="POLYKETIDE TRANSFERASE AF380"/>
    <property type="match status" value="1"/>
</dbReference>
<dbReference type="InterPro" id="IPR022742">
    <property type="entry name" value="Hydrolase_4"/>
</dbReference>
<proteinExistence type="predicted"/>
<dbReference type="PANTHER" id="PTHR22946">
    <property type="entry name" value="DIENELACTONE HYDROLASE DOMAIN-CONTAINING PROTEIN-RELATED"/>
    <property type="match status" value="1"/>
</dbReference>
<dbReference type="Proteomes" id="UP001596145">
    <property type="component" value="Unassembled WGS sequence"/>
</dbReference>
<dbReference type="RefSeq" id="WP_122104028.1">
    <property type="nucleotide sequence ID" value="NZ_JBHSKV010000001.1"/>
</dbReference>
<organism evidence="3 4">
    <name type="scientific">Halorubrum glutamatedens</name>
    <dbReference type="NCBI Taxonomy" id="2707018"/>
    <lineage>
        <taxon>Archaea</taxon>
        <taxon>Methanobacteriati</taxon>
        <taxon>Methanobacteriota</taxon>
        <taxon>Stenosarchaea group</taxon>
        <taxon>Halobacteria</taxon>
        <taxon>Halobacteriales</taxon>
        <taxon>Haloferacaceae</taxon>
        <taxon>Halorubrum</taxon>
    </lineage>
</organism>
<reference evidence="3 4" key="1">
    <citation type="journal article" date="2019" name="Int. J. Syst. Evol. Microbiol.">
        <title>The Global Catalogue of Microorganisms (GCM) 10K type strain sequencing project: providing services to taxonomists for standard genome sequencing and annotation.</title>
        <authorList>
            <consortium name="The Broad Institute Genomics Platform"/>
            <consortium name="The Broad Institute Genome Sequencing Center for Infectious Disease"/>
            <person name="Wu L."/>
            <person name="Ma J."/>
        </authorList>
    </citation>
    <scope>NUCLEOTIDE SEQUENCE [LARGE SCALE GENOMIC DNA]</scope>
    <source>
        <strain evidence="3 4">CGMCC 1.16026</strain>
    </source>
</reference>
<evidence type="ECO:0000256" key="1">
    <source>
        <dbReference type="ARBA" id="ARBA00022801"/>
    </source>
</evidence>
<feature type="domain" description="Serine aminopeptidase S33" evidence="2">
    <location>
        <begin position="52"/>
        <end position="273"/>
    </location>
</feature>
<dbReference type="Gene3D" id="3.40.50.1820">
    <property type="entry name" value="alpha/beta hydrolase"/>
    <property type="match status" value="1"/>
</dbReference>
<evidence type="ECO:0000313" key="4">
    <source>
        <dbReference type="Proteomes" id="UP001596145"/>
    </source>
</evidence>
<sequence length="312" mass="33636">MTRRNPVNRAQRRLVRPPRERFSTRDLAFDVDGETCRGTLYLPGGDDDDPPVVVMAPGLGAERSFGYPAIAERFADAGYAAFSFDHRGFGESEGDSQLVHPGPQRDDCAGAIDRLSRVDAVGRGRILWGASLSAGHVLTLAADRRDVDAVVAVTPVLDARSIVTDRGGRYVARAGLAGVSDLLGHRFGRGRTVPIVGEKAELAAITEPGTKRGYLDLVDRESSWRNETPARSLLRLVNYRPIERLAEVRAPTLLLAGTDDPIVSAEAVVDAAADLRRGTVVSMPADHFSPFGTDFEPAVGHQLSFLRDALDG</sequence>
<accession>A0ABD5QLW9</accession>
<name>A0ABD5QLW9_9EURY</name>
<evidence type="ECO:0000259" key="2">
    <source>
        <dbReference type="Pfam" id="PF12146"/>
    </source>
</evidence>
<dbReference type="GO" id="GO:0016788">
    <property type="term" value="F:hydrolase activity, acting on ester bonds"/>
    <property type="evidence" value="ECO:0007669"/>
    <property type="project" value="UniProtKB-ARBA"/>
</dbReference>
<dbReference type="Pfam" id="PF12146">
    <property type="entry name" value="Hydrolase_4"/>
    <property type="match status" value="1"/>
</dbReference>
<evidence type="ECO:0000313" key="3">
    <source>
        <dbReference type="EMBL" id="MFC5133288.1"/>
    </source>
</evidence>
<dbReference type="EMBL" id="JBHSKV010000001">
    <property type="protein sequence ID" value="MFC5133288.1"/>
    <property type="molecule type" value="Genomic_DNA"/>
</dbReference>
<gene>
    <name evidence="3" type="ORF">ACFPJA_00900</name>
</gene>
<comment type="caution">
    <text evidence="3">The sequence shown here is derived from an EMBL/GenBank/DDBJ whole genome shotgun (WGS) entry which is preliminary data.</text>
</comment>
<keyword evidence="1 3" id="KW-0378">Hydrolase</keyword>
<protein>
    <submittedName>
        <fullName evidence="3">Alpha/beta hydrolase</fullName>
    </submittedName>
</protein>
<dbReference type="AlphaFoldDB" id="A0ABD5QLW9"/>
<dbReference type="InterPro" id="IPR050261">
    <property type="entry name" value="FrsA_esterase"/>
</dbReference>
<dbReference type="SUPFAM" id="SSF53474">
    <property type="entry name" value="alpha/beta-Hydrolases"/>
    <property type="match status" value="1"/>
</dbReference>